<dbReference type="Pfam" id="PF10884">
    <property type="entry name" value="DUF2683"/>
    <property type="match status" value="1"/>
</dbReference>
<dbReference type="EMBL" id="CP037933">
    <property type="protein sequence ID" value="QBN18496.1"/>
    <property type="molecule type" value="Genomic_DNA"/>
</dbReference>
<evidence type="ECO:0000313" key="2">
    <source>
        <dbReference type="Proteomes" id="UP000291124"/>
    </source>
</evidence>
<gene>
    <name evidence="1" type="ORF">E1750_06645</name>
</gene>
<organism evidence="1 2">
    <name type="scientific">Flavobacterium nackdongense</name>
    <dbReference type="NCBI Taxonomy" id="2547394"/>
    <lineage>
        <taxon>Bacteria</taxon>
        <taxon>Pseudomonadati</taxon>
        <taxon>Bacteroidota</taxon>
        <taxon>Flavobacteriia</taxon>
        <taxon>Flavobacteriales</taxon>
        <taxon>Flavobacteriaceae</taxon>
        <taxon>Flavobacterium</taxon>
    </lineage>
</organism>
<dbReference type="RefSeq" id="WP_133276020.1">
    <property type="nucleotide sequence ID" value="NZ_CP037933.1"/>
</dbReference>
<reference evidence="2" key="1">
    <citation type="submission" date="2019-03" db="EMBL/GenBank/DDBJ databases">
        <title>Flavobacterium sp.</title>
        <authorList>
            <person name="Kim H."/>
        </authorList>
    </citation>
    <scope>NUCLEOTIDE SEQUENCE [LARGE SCALE GENOMIC DNA]</scope>
    <source>
        <strain evidence="2">GS13</strain>
    </source>
</reference>
<proteinExistence type="predicted"/>
<dbReference type="OrthoDB" id="827255at2"/>
<protein>
    <submittedName>
        <fullName evidence="1">Uncharacterized protein</fullName>
    </submittedName>
</protein>
<sequence length="70" mass="8242">MEPIIVHPKNNKEQKVIKAFLEALKIKFENPKTKSEKIDYNPEFVATMERSIQDAKEGKVTRIKLDDIWK</sequence>
<dbReference type="InterPro" id="IPR020271">
    <property type="entry name" value="Uncharacterised_MJ1172"/>
</dbReference>
<name>A0A4P6Y7F1_9FLAO</name>
<dbReference type="Proteomes" id="UP000291124">
    <property type="component" value="Chromosome"/>
</dbReference>
<keyword evidence="2" id="KW-1185">Reference proteome</keyword>
<dbReference type="AlphaFoldDB" id="A0A4P6Y7F1"/>
<accession>A0A4P6Y7F1</accession>
<evidence type="ECO:0000313" key="1">
    <source>
        <dbReference type="EMBL" id="QBN18496.1"/>
    </source>
</evidence>
<dbReference type="KEGG" id="fnk:E1750_06645"/>